<protein>
    <submittedName>
        <fullName evidence="2">AbrB family transcriptional regulator</fullName>
    </submittedName>
</protein>
<dbReference type="EMBL" id="CP007140">
    <property type="protein sequence ID" value="AJC70922.1"/>
    <property type="molecule type" value="Genomic_DNA"/>
</dbReference>
<dbReference type="Proteomes" id="UP000062043">
    <property type="component" value="Chromosome"/>
</dbReference>
<gene>
    <name evidence="2" type="ORF">X802_00995</name>
</gene>
<dbReference type="STRING" id="1432656.X802_00995"/>
<reference evidence="2 3" key="1">
    <citation type="submission" date="2014-01" db="EMBL/GenBank/DDBJ databases">
        <title>Genome sequencing of Thermococcus guaymasensis.</title>
        <authorList>
            <person name="Zhang X."/>
            <person name="Alvare G."/>
            <person name="Fristensky B."/>
            <person name="Chen L."/>
            <person name="Suen T."/>
            <person name="Chen Q."/>
            <person name="Ma K."/>
        </authorList>
    </citation>
    <scope>NUCLEOTIDE SEQUENCE [LARGE SCALE GENOMIC DNA]</scope>
    <source>
        <strain evidence="2 3">DSM 11113</strain>
    </source>
</reference>
<name>A0A0X1KI52_9EURY</name>
<dbReference type="KEGG" id="tgy:X802_00995"/>
<dbReference type="SMART" id="SM00966">
    <property type="entry name" value="SpoVT_AbrB"/>
    <property type="match status" value="1"/>
</dbReference>
<dbReference type="InterPro" id="IPR007159">
    <property type="entry name" value="SpoVT-AbrB_dom"/>
</dbReference>
<evidence type="ECO:0000259" key="1">
    <source>
        <dbReference type="SMART" id="SM00966"/>
    </source>
</evidence>
<dbReference type="SUPFAM" id="SSF89447">
    <property type="entry name" value="AbrB/MazE/MraZ-like"/>
    <property type="match status" value="1"/>
</dbReference>
<dbReference type="InterPro" id="IPR016752">
    <property type="entry name" value="UCP019240_SpoVT/AbrB-related"/>
</dbReference>
<dbReference type="PATRIC" id="fig|1432656.3.peg.197"/>
<feature type="domain" description="SpoVT-AbrB" evidence="1">
    <location>
        <begin position="54"/>
        <end position="96"/>
    </location>
</feature>
<dbReference type="PIRSF" id="PIRSF019240">
    <property type="entry name" value="UCP019240_SpoVT/AbrB-related"/>
    <property type="match status" value="1"/>
</dbReference>
<dbReference type="NCBIfam" id="TIGR01439">
    <property type="entry name" value="lp_hng_hel_AbrB"/>
    <property type="match status" value="1"/>
</dbReference>
<dbReference type="Gene3D" id="2.10.260.10">
    <property type="match status" value="1"/>
</dbReference>
<keyword evidence="3" id="KW-1185">Reference proteome</keyword>
<dbReference type="GO" id="GO:0003677">
    <property type="term" value="F:DNA binding"/>
    <property type="evidence" value="ECO:0007669"/>
    <property type="project" value="InterPro"/>
</dbReference>
<dbReference type="InterPro" id="IPR037914">
    <property type="entry name" value="SpoVT-AbrB_sf"/>
</dbReference>
<evidence type="ECO:0000313" key="2">
    <source>
        <dbReference type="EMBL" id="AJC70922.1"/>
    </source>
</evidence>
<sequence length="125" mass="14188">MEPLAKYPTKVMVQGRITLLSTIREYYNIDLGDFIELIVRKYCPDDVLRGHFLARVYDKGYMTIPKGLRDELGIQKGDFVEVLIIDIIKPGDLLGEKAKLLSGVLKGKYELLTPEKESVLMEGVQ</sequence>
<accession>A0A0X1KI52</accession>
<evidence type="ECO:0000313" key="3">
    <source>
        <dbReference type="Proteomes" id="UP000062043"/>
    </source>
</evidence>
<organism evidence="2 3">
    <name type="scientific">Thermococcus guaymasensis DSM 11113</name>
    <dbReference type="NCBI Taxonomy" id="1432656"/>
    <lineage>
        <taxon>Archaea</taxon>
        <taxon>Methanobacteriati</taxon>
        <taxon>Methanobacteriota</taxon>
        <taxon>Thermococci</taxon>
        <taxon>Thermococcales</taxon>
        <taxon>Thermococcaceae</taxon>
        <taxon>Thermococcus</taxon>
    </lineage>
</organism>
<dbReference type="AlphaFoldDB" id="A0A0X1KI52"/>
<proteinExistence type="predicted"/>